<dbReference type="InterPro" id="IPR012495">
    <property type="entry name" value="TadE-like_dom"/>
</dbReference>
<feature type="domain" description="TadE-like" evidence="1">
    <location>
        <begin position="37"/>
        <end position="79"/>
    </location>
</feature>
<gene>
    <name evidence="2" type="ORF">FH607_013875</name>
</gene>
<protein>
    <submittedName>
        <fullName evidence="2">Pilus assembly protein</fullName>
    </submittedName>
</protein>
<keyword evidence="3" id="KW-1185">Reference proteome</keyword>
<dbReference type="Pfam" id="PF07811">
    <property type="entry name" value="TadE"/>
    <property type="match status" value="1"/>
</dbReference>
<evidence type="ECO:0000313" key="3">
    <source>
        <dbReference type="Proteomes" id="UP000314251"/>
    </source>
</evidence>
<dbReference type="Proteomes" id="UP000314251">
    <property type="component" value="Unassembled WGS sequence"/>
</dbReference>
<dbReference type="AlphaFoldDB" id="A0A5N6ACF8"/>
<evidence type="ECO:0000313" key="2">
    <source>
        <dbReference type="EMBL" id="KAB8165198.1"/>
    </source>
</evidence>
<reference evidence="2" key="1">
    <citation type="submission" date="2019-10" db="EMBL/GenBank/DDBJ databases">
        <title>Nonomuraea sp. nov., isolated from Phyllanthus amarus.</title>
        <authorList>
            <person name="Klykleung N."/>
            <person name="Tanasupawat S."/>
        </authorList>
    </citation>
    <scope>NUCLEOTIDE SEQUENCE [LARGE SCALE GENOMIC DNA]</scope>
    <source>
        <strain evidence="2">3MP-10</strain>
    </source>
</reference>
<accession>A0A5N6ACF8</accession>
<dbReference type="OrthoDB" id="4335656at2"/>
<dbReference type="EMBL" id="VDLY02000008">
    <property type="protein sequence ID" value="KAB8165198.1"/>
    <property type="molecule type" value="Genomic_DNA"/>
</dbReference>
<dbReference type="RefSeq" id="WP_139668255.1">
    <property type="nucleotide sequence ID" value="NZ_VDLY02000008.1"/>
</dbReference>
<name>A0A5N6ACF8_9ACTN</name>
<proteinExistence type="predicted"/>
<comment type="caution">
    <text evidence="2">The sequence shown here is derived from an EMBL/GenBank/DDBJ whole genome shotgun (WGS) entry which is preliminary data.</text>
</comment>
<sequence length="147" mass="15547">MPPRRRPRLVPPRRRPRAAGRFRWAARRAAARGSERGVTAVEFAGWLPLLVTVALAALQLGLVGYSALQAGSAARAAARTAAQEEIEDQYATSGRAALSGALAENASFELDPCGDEATVTASVEIPTVLPFFDGLGRASRTVTMPCD</sequence>
<evidence type="ECO:0000259" key="1">
    <source>
        <dbReference type="Pfam" id="PF07811"/>
    </source>
</evidence>
<organism evidence="2 3">
    <name type="scientific">Streptomyces mimosae</name>
    <dbReference type="NCBI Taxonomy" id="2586635"/>
    <lineage>
        <taxon>Bacteria</taxon>
        <taxon>Bacillati</taxon>
        <taxon>Actinomycetota</taxon>
        <taxon>Actinomycetes</taxon>
        <taxon>Kitasatosporales</taxon>
        <taxon>Streptomycetaceae</taxon>
        <taxon>Streptomyces</taxon>
    </lineage>
</organism>